<reference evidence="4" key="1">
    <citation type="journal article" date="2018" name="Nat. Microbiol.">
        <title>Leveraging single-cell genomics to expand the fungal tree of life.</title>
        <authorList>
            <person name="Ahrendt S.R."/>
            <person name="Quandt C.A."/>
            <person name="Ciobanu D."/>
            <person name="Clum A."/>
            <person name="Salamov A."/>
            <person name="Andreopoulos B."/>
            <person name="Cheng J.F."/>
            <person name="Woyke T."/>
            <person name="Pelin A."/>
            <person name="Henrissat B."/>
            <person name="Reynolds N.K."/>
            <person name="Benny G.L."/>
            <person name="Smith M.E."/>
            <person name="James T.Y."/>
            <person name="Grigoriev I.V."/>
        </authorList>
    </citation>
    <scope>NUCLEOTIDE SEQUENCE [LARGE SCALE GENOMIC DNA]</scope>
</reference>
<feature type="compositionally biased region" description="Basic and acidic residues" evidence="1">
    <location>
        <begin position="84"/>
        <end position="99"/>
    </location>
</feature>
<feature type="chain" id="PRO_5020371305" description="Ricin B lectin domain-containing protein" evidence="2">
    <location>
        <begin position="23"/>
        <end position="341"/>
    </location>
</feature>
<accession>A0A4P9Y1H3</accession>
<evidence type="ECO:0008006" key="5">
    <source>
        <dbReference type="Google" id="ProtNLM"/>
    </source>
</evidence>
<gene>
    <name evidence="3" type="ORF">BJ684DRAFT_20859</name>
</gene>
<evidence type="ECO:0000313" key="4">
    <source>
        <dbReference type="Proteomes" id="UP000267251"/>
    </source>
</evidence>
<feature type="compositionally biased region" description="Gly residues" evidence="1">
    <location>
        <begin position="100"/>
        <end position="122"/>
    </location>
</feature>
<organism evidence="3 4">
    <name type="scientific">Piptocephalis cylindrospora</name>
    <dbReference type="NCBI Taxonomy" id="1907219"/>
    <lineage>
        <taxon>Eukaryota</taxon>
        <taxon>Fungi</taxon>
        <taxon>Fungi incertae sedis</taxon>
        <taxon>Zoopagomycota</taxon>
        <taxon>Zoopagomycotina</taxon>
        <taxon>Zoopagomycetes</taxon>
        <taxon>Zoopagales</taxon>
        <taxon>Piptocephalidaceae</taxon>
        <taxon>Piptocephalis</taxon>
    </lineage>
</organism>
<feature type="signal peptide" evidence="2">
    <location>
        <begin position="1"/>
        <end position="22"/>
    </location>
</feature>
<keyword evidence="2" id="KW-0732">Signal</keyword>
<feature type="region of interest" description="Disordered" evidence="1">
    <location>
        <begin position="33"/>
        <end position="188"/>
    </location>
</feature>
<protein>
    <recommendedName>
        <fullName evidence="5">Ricin B lectin domain-containing protein</fullName>
    </recommendedName>
</protein>
<dbReference type="EMBL" id="KZ988268">
    <property type="protein sequence ID" value="RKP12613.1"/>
    <property type="molecule type" value="Genomic_DNA"/>
</dbReference>
<proteinExistence type="predicted"/>
<sequence>MQITQITLLAVFCLLSAVQVSASPKKYNYKGHHNPCESSHPGGPDHEGYTGYPGHEGYPDHGEYPDNGEYPDYGEYPNITGHEGYPDRPGHGGYHDKPGHGGYHGKPGHGGYHGKPGHGGYPGDTESVIDTEYLTGTDYQTEYPTRSEKPTDSEYHTESEKPTDSEYPTESEKPTDTEEPPTETGTPQKAIHLKSSVGNFVMTNSSTPNDFQMFLSSSRNVVRSNAVNFLLDAKKPPSLTQETGVYVIMPESEASCLTRKPANAARGLWVGNVPCVPDPTWNPPNQQWYIRQRRVGYRQGWTFASAMLDGDTCIAPAHPYNATYSYIEIPCDDNRAIWIEA</sequence>
<keyword evidence="4" id="KW-1185">Reference proteome</keyword>
<evidence type="ECO:0000256" key="2">
    <source>
        <dbReference type="SAM" id="SignalP"/>
    </source>
</evidence>
<feature type="compositionally biased region" description="Basic and acidic residues" evidence="1">
    <location>
        <begin position="145"/>
        <end position="176"/>
    </location>
</feature>
<dbReference type="AlphaFoldDB" id="A0A4P9Y1H3"/>
<dbReference type="Proteomes" id="UP000267251">
    <property type="component" value="Unassembled WGS sequence"/>
</dbReference>
<name>A0A4P9Y1H3_9FUNG</name>
<evidence type="ECO:0000313" key="3">
    <source>
        <dbReference type="EMBL" id="RKP12613.1"/>
    </source>
</evidence>
<evidence type="ECO:0000256" key="1">
    <source>
        <dbReference type="SAM" id="MobiDB-lite"/>
    </source>
</evidence>